<dbReference type="EMBL" id="JAOSHN010000001">
    <property type="protein sequence ID" value="MCU7377056.1"/>
    <property type="molecule type" value="Genomic_DNA"/>
</dbReference>
<dbReference type="Gene3D" id="3.40.109.10">
    <property type="entry name" value="NADH Oxidase"/>
    <property type="match status" value="1"/>
</dbReference>
<dbReference type="Proteomes" id="UP001065549">
    <property type="component" value="Unassembled WGS sequence"/>
</dbReference>
<dbReference type="GO" id="GO:0016491">
    <property type="term" value="F:oxidoreductase activity"/>
    <property type="evidence" value="ECO:0007669"/>
    <property type="project" value="UniProtKB-KW"/>
</dbReference>
<comment type="similarity">
    <text evidence="1">Belongs to the nitroreductase family.</text>
</comment>
<dbReference type="InterPro" id="IPR029479">
    <property type="entry name" value="Nitroreductase"/>
</dbReference>
<dbReference type="CDD" id="cd02136">
    <property type="entry name" value="PnbA_NfnB-like"/>
    <property type="match status" value="1"/>
</dbReference>
<dbReference type="PANTHER" id="PTHR43673">
    <property type="entry name" value="NAD(P)H NITROREDUCTASE YDGI-RELATED"/>
    <property type="match status" value="1"/>
</dbReference>
<keyword evidence="5" id="KW-1185">Reference proteome</keyword>
<evidence type="ECO:0000313" key="4">
    <source>
        <dbReference type="EMBL" id="MCU7377056.1"/>
    </source>
</evidence>
<name>A0A9J6QHS5_9FIRM</name>
<proteinExistence type="inferred from homology"/>
<accession>A0A9J6QHS5</accession>
<evidence type="ECO:0000256" key="1">
    <source>
        <dbReference type="ARBA" id="ARBA00007118"/>
    </source>
</evidence>
<dbReference type="SUPFAM" id="SSF55469">
    <property type="entry name" value="FMN-dependent nitroreductase-like"/>
    <property type="match status" value="1"/>
</dbReference>
<keyword evidence="2" id="KW-0560">Oxidoreductase</keyword>
<dbReference type="AlphaFoldDB" id="A0A9J6QHS5"/>
<evidence type="ECO:0000313" key="5">
    <source>
        <dbReference type="Proteomes" id="UP001065549"/>
    </source>
</evidence>
<dbReference type="PANTHER" id="PTHR43673:SF10">
    <property type="entry name" value="NADH DEHYDROGENASE_NAD(P)H NITROREDUCTASE XCC3605-RELATED"/>
    <property type="match status" value="1"/>
</dbReference>
<comment type="caution">
    <text evidence="4">The sequence shown here is derived from an EMBL/GenBank/DDBJ whole genome shotgun (WGS) entry which is preliminary data.</text>
</comment>
<reference evidence="4" key="1">
    <citation type="submission" date="2022-09" db="EMBL/GenBank/DDBJ databases">
        <title>Culturomic study of gut microbiota in children with autism spectrum disorder.</title>
        <authorList>
            <person name="Efimov B.A."/>
            <person name="Chaplin A.V."/>
            <person name="Sokolova S.R."/>
            <person name="Pikina A.P."/>
            <person name="Korzhanova M."/>
            <person name="Belova V."/>
            <person name="Korostin D."/>
        </authorList>
    </citation>
    <scope>NUCLEOTIDE SEQUENCE</scope>
    <source>
        <strain evidence="4">ASD5510</strain>
    </source>
</reference>
<sequence>MKNEVLQNIVTRRSIRKYKQTQIKEEELETVLEAGTYAPSGRGMQCPILVAVQAPDTMAKIVKMNAQVLGSDKNPYYGAPTVILVFAPEERTTYIEDASCVLDTMMLAAHSIGLAACWIHREREMFQTEEGKDLMKQWGIPEGFAGIGSLALGYADCDLPLPPERKSGRIIRA</sequence>
<dbReference type="Pfam" id="PF00881">
    <property type="entry name" value="Nitroreductase"/>
    <property type="match status" value="1"/>
</dbReference>
<feature type="domain" description="Nitroreductase" evidence="3">
    <location>
        <begin position="9"/>
        <end position="154"/>
    </location>
</feature>
<gene>
    <name evidence="4" type="ORF">OBO34_01665</name>
</gene>
<protein>
    <submittedName>
        <fullName evidence="4">Nitroreductase</fullName>
    </submittedName>
</protein>
<dbReference type="InterPro" id="IPR000415">
    <property type="entry name" value="Nitroreductase-like"/>
</dbReference>
<evidence type="ECO:0000259" key="3">
    <source>
        <dbReference type="Pfam" id="PF00881"/>
    </source>
</evidence>
<organism evidence="4 5">
    <name type="scientific">Hominibacterium faecale</name>
    <dbReference type="NCBI Taxonomy" id="2839743"/>
    <lineage>
        <taxon>Bacteria</taxon>
        <taxon>Bacillati</taxon>
        <taxon>Bacillota</taxon>
        <taxon>Clostridia</taxon>
        <taxon>Peptostreptococcales</taxon>
        <taxon>Anaerovoracaceae</taxon>
        <taxon>Hominibacterium</taxon>
    </lineage>
</organism>
<evidence type="ECO:0000256" key="2">
    <source>
        <dbReference type="ARBA" id="ARBA00023002"/>
    </source>
</evidence>